<dbReference type="Proteomes" id="UP000803844">
    <property type="component" value="Unassembled WGS sequence"/>
</dbReference>
<dbReference type="RefSeq" id="XP_040774861.1">
    <property type="nucleotide sequence ID" value="XM_040924446.1"/>
</dbReference>
<dbReference type="InterPro" id="IPR002401">
    <property type="entry name" value="Cyt_P450_E_grp-I"/>
</dbReference>
<dbReference type="PRINTS" id="PR00385">
    <property type="entry name" value="P450"/>
</dbReference>
<dbReference type="PANTHER" id="PTHR24305:SF232">
    <property type="entry name" value="P450, PUTATIVE (EUROFUNG)-RELATED"/>
    <property type="match status" value="1"/>
</dbReference>
<evidence type="ECO:0000256" key="5">
    <source>
        <dbReference type="ARBA" id="ARBA00023004"/>
    </source>
</evidence>
<dbReference type="OrthoDB" id="3934656at2759"/>
<comment type="cofactor">
    <cofactor evidence="1 6">
        <name>heme</name>
        <dbReference type="ChEBI" id="CHEBI:30413"/>
    </cofactor>
</comment>
<evidence type="ECO:0000256" key="1">
    <source>
        <dbReference type="ARBA" id="ARBA00001971"/>
    </source>
</evidence>
<evidence type="ECO:0000256" key="3">
    <source>
        <dbReference type="ARBA" id="ARBA00022617"/>
    </source>
</evidence>
<dbReference type="GO" id="GO:0016705">
    <property type="term" value="F:oxidoreductase activity, acting on paired donors, with incorporation or reduction of molecular oxygen"/>
    <property type="evidence" value="ECO:0007669"/>
    <property type="project" value="InterPro"/>
</dbReference>
<evidence type="ECO:0000256" key="2">
    <source>
        <dbReference type="ARBA" id="ARBA00010617"/>
    </source>
</evidence>
<evidence type="ECO:0008006" key="11">
    <source>
        <dbReference type="Google" id="ProtNLM"/>
    </source>
</evidence>
<dbReference type="InterPro" id="IPR017972">
    <property type="entry name" value="Cyt_P450_CS"/>
</dbReference>
<keyword evidence="7" id="KW-0503">Monooxygenase</keyword>
<dbReference type="EMBL" id="MU032349">
    <property type="protein sequence ID" value="KAF3763900.1"/>
    <property type="molecule type" value="Genomic_DNA"/>
</dbReference>
<comment type="similarity">
    <text evidence="2 7">Belongs to the cytochrome P450 family.</text>
</comment>
<dbReference type="PROSITE" id="PS00086">
    <property type="entry name" value="CYTOCHROME_P450"/>
    <property type="match status" value="1"/>
</dbReference>
<keyword evidence="4 6" id="KW-0479">Metal-binding</keyword>
<name>A0A9P4Y010_CRYP1</name>
<dbReference type="PANTHER" id="PTHR24305">
    <property type="entry name" value="CYTOCHROME P450"/>
    <property type="match status" value="1"/>
</dbReference>
<dbReference type="InterPro" id="IPR036396">
    <property type="entry name" value="Cyt_P450_sf"/>
</dbReference>
<dbReference type="InterPro" id="IPR050121">
    <property type="entry name" value="Cytochrome_P450_monoxygenase"/>
</dbReference>
<dbReference type="CDD" id="cd11060">
    <property type="entry name" value="CYP57A1-like"/>
    <property type="match status" value="1"/>
</dbReference>
<feature type="transmembrane region" description="Helical" evidence="8">
    <location>
        <begin position="23"/>
        <end position="41"/>
    </location>
</feature>
<evidence type="ECO:0000256" key="6">
    <source>
        <dbReference type="PIRSR" id="PIRSR602401-1"/>
    </source>
</evidence>
<keyword evidence="8" id="KW-0472">Membrane</keyword>
<accession>A0A9P4Y010</accession>
<proteinExistence type="inferred from homology"/>
<organism evidence="9 10">
    <name type="scientific">Cryphonectria parasitica (strain ATCC 38755 / EP155)</name>
    <dbReference type="NCBI Taxonomy" id="660469"/>
    <lineage>
        <taxon>Eukaryota</taxon>
        <taxon>Fungi</taxon>
        <taxon>Dikarya</taxon>
        <taxon>Ascomycota</taxon>
        <taxon>Pezizomycotina</taxon>
        <taxon>Sordariomycetes</taxon>
        <taxon>Sordariomycetidae</taxon>
        <taxon>Diaporthales</taxon>
        <taxon>Cryphonectriaceae</taxon>
        <taxon>Cryphonectria-Endothia species complex</taxon>
        <taxon>Cryphonectria</taxon>
    </lineage>
</organism>
<keyword evidence="5 6" id="KW-0408">Iron</keyword>
<evidence type="ECO:0000313" key="9">
    <source>
        <dbReference type="EMBL" id="KAF3763900.1"/>
    </source>
</evidence>
<dbReference type="InterPro" id="IPR001128">
    <property type="entry name" value="Cyt_P450"/>
</dbReference>
<evidence type="ECO:0000256" key="4">
    <source>
        <dbReference type="ARBA" id="ARBA00022723"/>
    </source>
</evidence>
<dbReference type="GeneID" id="63841575"/>
<dbReference type="GO" id="GO:0020037">
    <property type="term" value="F:heme binding"/>
    <property type="evidence" value="ECO:0007669"/>
    <property type="project" value="InterPro"/>
</dbReference>
<keyword evidence="3 6" id="KW-0349">Heme</keyword>
<keyword evidence="7" id="KW-0560">Oxidoreductase</keyword>
<gene>
    <name evidence="9" type="ORF">M406DRAFT_51514</name>
</gene>
<reference evidence="9" key="1">
    <citation type="journal article" date="2020" name="Phytopathology">
        <title>Genome sequence of the chestnut blight fungus Cryphonectria parasitica EP155: A fundamental resource for an archetypical invasive plant pathogen.</title>
        <authorList>
            <person name="Crouch J.A."/>
            <person name="Dawe A."/>
            <person name="Aerts A."/>
            <person name="Barry K."/>
            <person name="Churchill A.C.L."/>
            <person name="Grimwood J."/>
            <person name="Hillman B."/>
            <person name="Milgroom M.G."/>
            <person name="Pangilinan J."/>
            <person name="Smith M."/>
            <person name="Salamov A."/>
            <person name="Schmutz J."/>
            <person name="Yadav J."/>
            <person name="Grigoriev I.V."/>
            <person name="Nuss D."/>
        </authorList>
    </citation>
    <scope>NUCLEOTIDE SEQUENCE</scope>
    <source>
        <strain evidence="9">EP155</strain>
    </source>
</reference>
<dbReference type="GO" id="GO:0004497">
    <property type="term" value="F:monooxygenase activity"/>
    <property type="evidence" value="ECO:0007669"/>
    <property type="project" value="UniProtKB-KW"/>
</dbReference>
<keyword evidence="8" id="KW-1133">Transmembrane helix</keyword>
<dbReference type="AlphaFoldDB" id="A0A9P4Y010"/>
<comment type="caution">
    <text evidence="9">The sequence shown here is derived from an EMBL/GenBank/DDBJ whole genome shotgun (WGS) entry which is preliminary data.</text>
</comment>
<sequence length="536" mass="60871">MGTGQSRYANAELNTTVSWSTTSWTLTLILFLTVSCLIQAIRNRFRPSLRRIPGPFLARIADLDRVWSCARGEQMNYHRRLHDKYGPVVRVGPNHVSFSDGSLIPQLYGFGSKFAKSDFYKMFDIRTRAAASKGSTMTTTTFSERDELRHRALKRPVGAAFSMSTMKELEPLNDVCSAILTRKLEGLVGRDTDLGDWVHWYAWDVISSITFSHRLGFLDRETDIHGINRAIQGRLVYNSVIGQVPYLHGLLFGNALFSWLAGFVPRLAVLNSSSYIVDFTREQLRRYQDKESNTVEAKDLLSRFKRFRDGEQVMSDAELLMHASGSVFAGSDTTAISLRALFYYLCRNPDSKRKLLAEIDEAETAGRLSDPVTFAEALELEYLQAIIKEALRIHPAVGLLLERIVPPGGTQLGDVWLEEGTVVGINPWVATREKAVYGEDADTFRPERWLEAGEKELKLMERNFLALFIQFGGGSRTCLGKNVSLLEISKLVPQLLRQFDFELSYPEREWELYDYWFVAQKGLICRVSRRQKEGSV</sequence>
<dbReference type="PRINTS" id="PR00463">
    <property type="entry name" value="EP450I"/>
</dbReference>
<evidence type="ECO:0000256" key="8">
    <source>
        <dbReference type="SAM" id="Phobius"/>
    </source>
</evidence>
<feature type="binding site" description="axial binding residue" evidence="6">
    <location>
        <position position="478"/>
    </location>
    <ligand>
        <name>heme</name>
        <dbReference type="ChEBI" id="CHEBI:30413"/>
    </ligand>
    <ligandPart>
        <name>Fe</name>
        <dbReference type="ChEBI" id="CHEBI:18248"/>
    </ligandPart>
</feature>
<dbReference type="SUPFAM" id="SSF48264">
    <property type="entry name" value="Cytochrome P450"/>
    <property type="match status" value="1"/>
</dbReference>
<evidence type="ECO:0000256" key="7">
    <source>
        <dbReference type="RuleBase" id="RU000461"/>
    </source>
</evidence>
<evidence type="ECO:0000313" key="10">
    <source>
        <dbReference type="Proteomes" id="UP000803844"/>
    </source>
</evidence>
<dbReference type="Pfam" id="PF00067">
    <property type="entry name" value="p450"/>
    <property type="match status" value="1"/>
</dbReference>
<protein>
    <recommendedName>
        <fullName evidence="11">Pisatin demethylase</fullName>
    </recommendedName>
</protein>
<dbReference type="Gene3D" id="1.10.630.10">
    <property type="entry name" value="Cytochrome P450"/>
    <property type="match status" value="1"/>
</dbReference>
<keyword evidence="8" id="KW-0812">Transmembrane</keyword>
<dbReference type="GO" id="GO:0005506">
    <property type="term" value="F:iron ion binding"/>
    <property type="evidence" value="ECO:0007669"/>
    <property type="project" value="InterPro"/>
</dbReference>
<dbReference type="FunFam" id="1.10.630.10:FF:000050">
    <property type="entry name" value="Cytochrome P450 monooxygenase"/>
    <property type="match status" value="1"/>
</dbReference>
<keyword evidence="10" id="KW-1185">Reference proteome</keyword>